<reference evidence="2" key="1">
    <citation type="submission" date="2025-08" db="UniProtKB">
        <authorList>
            <consortium name="Ensembl"/>
        </authorList>
    </citation>
    <scope>IDENTIFICATION</scope>
</reference>
<keyword evidence="1" id="KW-1133">Transmembrane helix</keyword>
<proteinExistence type="predicted"/>
<name>A0A8D0SIS7_PIG</name>
<keyword evidence="1" id="KW-0472">Membrane</keyword>
<evidence type="ECO:0000313" key="2">
    <source>
        <dbReference type="Ensembl" id="ENSSSCP00025031517.1"/>
    </source>
</evidence>
<dbReference type="Proteomes" id="UP000694727">
    <property type="component" value="Unplaced"/>
</dbReference>
<keyword evidence="1" id="KW-0812">Transmembrane</keyword>
<dbReference type="Ensembl" id="ENSSSCT00025072748.1">
    <property type="protein sequence ID" value="ENSSSCP00025031517.1"/>
    <property type="gene ID" value="ENSSSCG00025053078.1"/>
</dbReference>
<sequence>MCLGTGCCWPLAPRTQRAWPHCPSATAWAPGCWSLLPALASSPTLCPGVLTSCPCMHQSASTCSPSGRPPSSSMRTWCTSSWALLILAFCSGPWGTLILARSL</sequence>
<feature type="transmembrane region" description="Helical" evidence="1">
    <location>
        <begin position="82"/>
        <end position="100"/>
    </location>
</feature>
<evidence type="ECO:0000256" key="1">
    <source>
        <dbReference type="SAM" id="Phobius"/>
    </source>
</evidence>
<accession>A0A8D0SIS7</accession>
<dbReference type="AlphaFoldDB" id="A0A8D0SIS7"/>
<evidence type="ECO:0000313" key="3">
    <source>
        <dbReference type="Proteomes" id="UP000694727"/>
    </source>
</evidence>
<protein>
    <submittedName>
        <fullName evidence="2">Uncharacterized protein</fullName>
    </submittedName>
</protein>
<organism evidence="2 3">
    <name type="scientific">Sus scrofa</name>
    <name type="common">Pig</name>
    <dbReference type="NCBI Taxonomy" id="9823"/>
    <lineage>
        <taxon>Eukaryota</taxon>
        <taxon>Metazoa</taxon>
        <taxon>Chordata</taxon>
        <taxon>Craniata</taxon>
        <taxon>Vertebrata</taxon>
        <taxon>Euteleostomi</taxon>
        <taxon>Mammalia</taxon>
        <taxon>Eutheria</taxon>
        <taxon>Laurasiatheria</taxon>
        <taxon>Artiodactyla</taxon>
        <taxon>Suina</taxon>
        <taxon>Suidae</taxon>
        <taxon>Sus</taxon>
    </lineage>
</organism>